<name>A0A424Z4N8_9EURY</name>
<dbReference type="CDD" id="cd02440">
    <property type="entry name" value="AdoMet_MTases"/>
    <property type="match status" value="1"/>
</dbReference>
<evidence type="ECO:0000313" key="6">
    <source>
        <dbReference type="Proteomes" id="UP000284763"/>
    </source>
</evidence>
<gene>
    <name evidence="5" type="ORF">D5R95_00610</name>
</gene>
<dbReference type="EMBL" id="QZAB01000049">
    <property type="protein sequence ID" value="RQD92184.1"/>
    <property type="molecule type" value="Genomic_DNA"/>
</dbReference>
<dbReference type="GO" id="GO:0016757">
    <property type="term" value="F:glycosyltransferase activity"/>
    <property type="evidence" value="ECO:0007669"/>
    <property type="project" value="UniProtKB-KW"/>
</dbReference>
<accession>A0A424Z4N8</accession>
<dbReference type="InterPro" id="IPR029044">
    <property type="entry name" value="Nucleotide-diphossugar_trans"/>
</dbReference>
<dbReference type="AlphaFoldDB" id="A0A424Z4N8"/>
<evidence type="ECO:0000256" key="3">
    <source>
        <dbReference type="ARBA" id="ARBA00022679"/>
    </source>
</evidence>
<dbReference type="PANTHER" id="PTHR43179:SF12">
    <property type="entry name" value="GALACTOFURANOSYLTRANSFERASE GLFT2"/>
    <property type="match status" value="1"/>
</dbReference>
<dbReference type="GO" id="GO:0032259">
    <property type="term" value="P:methylation"/>
    <property type="evidence" value="ECO:0007669"/>
    <property type="project" value="UniProtKB-KW"/>
</dbReference>
<keyword evidence="2" id="KW-0328">Glycosyltransferase</keyword>
<feature type="domain" description="Glycosyltransferase 2-like" evidence="4">
    <location>
        <begin position="578"/>
        <end position="751"/>
    </location>
</feature>
<dbReference type="SUPFAM" id="SSF53335">
    <property type="entry name" value="S-adenosyl-L-methionine-dependent methyltransferases"/>
    <property type="match status" value="1"/>
</dbReference>
<dbReference type="PANTHER" id="PTHR43179">
    <property type="entry name" value="RHAMNOSYLTRANSFERASE WBBL"/>
    <property type="match status" value="1"/>
</dbReference>
<dbReference type="InterPro" id="IPR029063">
    <property type="entry name" value="SAM-dependent_MTases_sf"/>
</dbReference>
<evidence type="ECO:0000256" key="2">
    <source>
        <dbReference type="ARBA" id="ARBA00022676"/>
    </source>
</evidence>
<comment type="similarity">
    <text evidence="1">Belongs to the glycosyltransferase 2 family.</text>
</comment>
<dbReference type="GO" id="GO:0008168">
    <property type="term" value="F:methyltransferase activity"/>
    <property type="evidence" value="ECO:0007669"/>
    <property type="project" value="UniProtKB-KW"/>
</dbReference>
<dbReference type="Gene3D" id="3.90.550.10">
    <property type="entry name" value="Spore Coat Polysaccharide Biosynthesis Protein SpsA, Chain A"/>
    <property type="match status" value="1"/>
</dbReference>
<dbReference type="InterPro" id="IPR001173">
    <property type="entry name" value="Glyco_trans_2-like"/>
</dbReference>
<keyword evidence="5" id="KW-0489">Methyltransferase</keyword>
<comment type="caution">
    <text evidence="5">The sequence shown here is derived from an EMBL/GenBank/DDBJ whole genome shotgun (WGS) entry which is preliminary data.</text>
</comment>
<dbReference type="SUPFAM" id="SSF53448">
    <property type="entry name" value="Nucleotide-diphospho-sugar transferases"/>
    <property type="match status" value="1"/>
</dbReference>
<evidence type="ECO:0000313" key="5">
    <source>
        <dbReference type="EMBL" id="RQD92184.1"/>
    </source>
</evidence>
<dbReference type="Proteomes" id="UP000284763">
    <property type="component" value="Unassembled WGS sequence"/>
</dbReference>
<protein>
    <submittedName>
        <fullName evidence="5">Methyltransferase domain-containing protein</fullName>
    </submittedName>
</protein>
<keyword evidence="3 5" id="KW-0808">Transferase</keyword>
<feature type="non-terminal residue" evidence="5">
    <location>
        <position position="894"/>
    </location>
</feature>
<dbReference type="Pfam" id="PF00535">
    <property type="entry name" value="Glycos_transf_2"/>
    <property type="match status" value="1"/>
</dbReference>
<proteinExistence type="inferred from homology"/>
<reference evidence="5 6" key="1">
    <citation type="submission" date="2018-08" db="EMBL/GenBank/DDBJ databases">
        <title>The metabolism and importance of syntrophic acetate oxidation coupled to methane or sulfide production in haloalkaline environments.</title>
        <authorList>
            <person name="Timmers P.H.A."/>
            <person name="Vavourakis C.D."/>
            <person name="Sorokin D.Y."/>
            <person name="Sinninghe Damste J.S."/>
            <person name="Muyzer G."/>
            <person name="Stams A.J.M."/>
            <person name="Plugge C.M."/>
        </authorList>
    </citation>
    <scope>NUCLEOTIDE SEQUENCE [LARGE SCALE GENOMIC DNA]</scope>
    <source>
        <strain evidence="5">MSAO_Arc3</strain>
    </source>
</reference>
<dbReference type="Pfam" id="PF13489">
    <property type="entry name" value="Methyltransf_23"/>
    <property type="match status" value="1"/>
</dbReference>
<dbReference type="Gene3D" id="3.40.50.150">
    <property type="entry name" value="Vaccinia Virus protein VP39"/>
    <property type="match status" value="1"/>
</dbReference>
<evidence type="ECO:0000256" key="1">
    <source>
        <dbReference type="ARBA" id="ARBA00006739"/>
    </source>
</evidence>
<organism evidence="5 6">
    <name type="scientific">Methanosalsum natronophilum</name>
    <dbReference type="NCBI Taxonomy" id="768733"/>
    <lineage>
        <taxon>Archaea</taxon>
        <taxon>Methanobacteriati</taxon>
        <taxon>Methanobacteriota</taxon>
        <taxon>Stenosarchaea group</taxon>
        <taxon>Methanomicrobia</taxon>
        <taxon>Methanosarcinales</taxon>
        <taxon>Methanosarcinaceae</taxon>
        <taxon>Methanosalsum</taxon>
    </lineage>
</organism>
<evidence type="ECO:0000259" key="4">
    <source>
        <dbReference type="Pfam" id="PF00535"/>
    </source>
</evidence>
<sequence>MSPIHNNHSSTMYEPPVIDLENKNSSHTLLIELAGENNTILEIGTSTGYISKILKERGNTVTGIEIDPEAGELAQQHCDQVIIGDIETLDLDAHLTPSSFDVILLGDVLEHLVSPGVALRKLQPYLKPEGYLAISLPNVCHGDVILQMLRGDFKYTSMGLLDVTHLRFFGLRNIIDLMARSGYAIHLIQTTTHYVGGTELRIDHTTLPEDLINFLKSIPNSTVYQFIIKAELLKPWDRIDPVPEPDLAALFNEAIAGRIHEEKLPLIQELQGYKSQISGLHEAVNSLEQVVNERDYKLNESSNKLMQLSYELNNMKKSLVWRFLMKFHYGVVERIFPGNSRRRNCYELGLQGGRIIADDGFRSFLKQTSFYLQSTKEMGFENKSNCEFQYSMPEYKFCACKELNKPESTFSGFIRGRGIYIGIDNIPFSIPANTKLISINLEDRDFNDIFEKINQGESLDFCIFSDLIDAKNVPAYREYLKLLKTGGMLIILNKNHTPSFSIEMIHSLFEDTYTLIKEDFYTPNFEKTNGESNEKIQQTNNRSFKAYIIEKTNYIDRITEILQESNTWEDSNLNSLDIIIPVYNAYNDLLRCLYSIVVHQNNYRIILINDCSTDERIGDLFQKLNSLQSGKLTLLENKENLGFVKTVNIGMKHSINDVILLNSDTIVTRGWAEKMLRCAYSNPLIGTVTPFTNNGTICSVPNFCTENDIPAGFTIDNFARYIEEVSLQHYPTIPTAVGFCMYIKRDVLDKIGYFDEESFGKGYGEENDFCMRAKNKGYIHALCDDTFVFHKGEASFSEQKNELIHKNLATLTVKYPEYLPIVHSFINLNPLQELHLNIQKRITTWDQHGEKKRILYILHTWGGGTEKHVKDLINALHDTYVFFVLQVEERCLVL</sequence>